<dbReference type="STRING" id="7370.T1PFI9"/>
<dbReference type="InterPro" id="IPR003591">
    <property type="entry name" value="Leu-rich_rpt_typical-subtyp"/>
</dbReference>
<evidence type="ECO:0000256" key="4">
    <source>
        <dbReference type="SAM" id="MobiDB-lite"/>
    </source>
</evidence>
<keyword evidence="9" id="KW-1185">Reference proteome</keyword>
<dbReference type="PROSITE" id="PS51450">
    <property type="entry name" value="LRR"/>
    <property type="match status" value="2"/>
</dbReference>
<dbReference type="RefSeq" id="XP_058976023.1">
    <property type="nucleotide sequence ID" value="XM_059120040.1"/>
</dbReference>
<evidence type="ECO:0000313" key="11">
    <source>
        <dbReference type="RefSeq" id="XP_058976023.1"/>
    </source>
</evidence>
<feature type="signal peptide" evidence="6">
    <location>
        <begin position="1"/>
        <end position="23"/>
    </location>
</feature>
<dbReference type="Pfam" id="PF13855">
    <property type="entry name" value="LRR_8"/>
    <property type="match status" value="4"/>
</dbReference>
<dbReference type="EnsemblMetazoa" id="MDOA005256-RB">
    <property type="protein sequence ID" value="MDOA005256-PB"/>
    <property type="gene ID" value="MDOA005256"/>
</dbReference>
<proteinExistence type="evidence at transcript level"/>
<evidence type="ECO:0000313" key="8">
    <source>
        <dbReference type="EnsemblMetazoa" id="MDOA005256-PB"/>
    </source>
</evidence>
<dbReference type="InterPro" id="IPR032675">
    <property type="entry name" value="LRR_dom_sf"/>
</dbReference>
<sequence length="1080" mass="123328">MSRQSRLVLLLLLSIGVCHVAVSSTPHSLNIVRDAIPDDQLDLNDDILPDEPVKHVEEQPQQHIRISTPKVKEVPIVSTASSKSESSTAATTQKTLSDNTINDLVEAAKHSEALSKDERFQKLVAKKLNSTSSTSTTTTTAKPTEEAYDDSYDDNYDYDDEYNYDETTATPTKKSKNKAKMTTALPKLQKKPIETKVMKGETKTSTAKPALEDNNKESNTIEFHDDNILNANEQDDDEDDDDNYDDEDDDDDDFDNDNDINDDDDTNYTDSVPCPRYCVCERNVNSYLVAYCSRIDTGTQKFGKDITDLVVTDVGPKYPILLGPEFFVQLGLKRVSSIKISNCTIEYLHPDAFKGLDDLYSVNLTNVGLAIINPDTFANNKKLRMLAITGNDLSVMSSVHYLLKSSSIEELDLSRNNLMELNPNAFSQLSNVVYINLSQNNLQKIPDHVFDTVQTIEELDLSYNSLKTLPPGIFNSTALAILHLKYNSISNDLRFGTSDLQQLDLSFNQIHTIHHGMFDKMTSLTNLILKGNGLTKIQADSFLTLKNLRHIDLSINELEQVSSMMFYKNSELDVIRLNDNPRLSQLPTDGFRSYNGYFTVYYFDVSNCAISSLGHRTFSTMPHLATLKLAWNNINNLDHDTFASLKKLVDLDLSNNLIAKLDELIFTYNNDLAKLNLAGNPIHKLSVRLFLPLNKLRELDVSDCELKTLLSDNQYGVGRKYKFYETLRSFNVSSNQIHKIHSSDVRQFKNLRSLDISMNPLKCNEDFQDFISYVSLNTQMMPHKVLSLENLDSDSTVLQHQAQDGWSALAHEVCKHEDFSHKKHLGDNKIEERLDENEKDLEEDAKNLLSIMEKKRLDKIMRDSRKSFHDVKVEDFPKADKEKDADDNNDDDYVYDDEDDNNNDEDDIDESEDEEDDDDDESYDVYNKKADISKDIKDHGIRVEEVDLEKETLDERLLNKFKILNAKRKQYSEEDDDKDDDEDDDDDEYEERFIERGRIYYGGYSFFVPVIIIVTCVLIILLAIAKIVSMIMRKRGERYRMSLLQARNNSIVYQKLSEDIVPPKEPKQPKVHRYAPISSA</sequence>
<evidence type="ECO:0000313" key="10">
    <source>
        <dbReference type="RefSeq" id="XP_005181248.1"/>
    </source>
</evidence>
<dbReference type="SMART" id="SM00365">
    <property type="entry name" value="LRR_SD22"/>
    <property type="match status" value="6"/>
</dbReference>
<keyword evidence="5" id="KW-0472">Membrane</keyword>
<reference evidence="8" key="2">
    <citation type="submission" date="2021-01" db="UniProtKB">
        <authorList>
            <consortium name="EnsemblMetazoa"/>
        </authorList>
    </citation>
    <scope>IDENTIFICATION</scope>
    <source>
        <strain evidence="8">Aabys</strain>
    </source>
</reference>
<dbReference type="CTD" id="37549"/>
<dbReference type="InterPro" id="IPR050541">
    <property type="entry name" value="LRR_TM_domain-containing"/>
</dbReference>
<dbReference type="GeneID" id="101898536"/>
<dbReference type="SUPFAM" id="SSF52058">
    <property type="entry name" value="L domain-like"/>
    <property type="match status" value="2"/>
</dbReference>
<dbReference type="eggNOG" id="KOG0619">
    <property type="taxonomic scope" value="Eukaryota"/>
</dbReference>
<dbReference type="Pfam" id="PF00560">
    <property type="entry name" value="LRR_1"/>
    <property type="match status" value="1"/>
</dbReference>
<dbReference type="SMART" id="SM00369">
    <property type="entry name" value="LRR_TYP"/>
    <property type="match status" value="10"/>
</dbReference>
<dbReference type="Gene3D" id="3.80.10.10">
    <property type="entry name" value="Ribonuclease Inhibitor"/>
    <property type="match status" value="5"/>
</dbReference>
<feature type="compositionally biased region" description="Low complexity" evidence="4">
    <location>
        <begin position="130"/>
        <end position="140"/>
    </location>
</feature>
<dbReference type="KEGG" id="mde:101898536"/>
<dbReference type="VEuPathDB" id="VectorBase:MDOA005256"/>
<feature type="region of interest" description="Disordered" evidence="4">
    <location>
        <begin position="129"/>
        <end position="268"/>
    </location>
</feature>
<name>T1PFI9_MUSDO</name>
<dbReference type="GO" id="GO:0005886">
    <property type="term" value="C:plasma membrane"/>
    <property type="evidence" value="ECO:0007669"/>
    <property type="project" value="TreeGrafter"/>
</dbReference>
<evidence type="ECO:0000256" key="6">
    <source>
        <dbReference type="SAM" id="SignalP"/>
    </source>
</evidence>
<feature type="transmembrane region" description="Helical" evidence="5">
    <location>
        <begin position="1006"/>
        <end position="1032"/>
    </location>
</feature>
<feature type="region of interest" description="Disordered" evidence="4">
    <location>
        <begin position="879"/>
        <end position="925"/>
    </location>
</feature>
<evidence type="ECO:0000313" key="7">
    <source>
        <dbReference type="EMBL" id="AFP62125.1"/>
    </source>
</evidence>
<reference evidence="7" key="1">
    <citation type="submission" date="2012-08" db="EMBL/GenBank/DDBJ databases">
        <title>Transcriptome of adult Musca domestica launches a platform for comparative house fly gene expression and characterization of differential gene expression among resistant and susceptible house flies.</title>
        <authorList>
            <person name="Liu N."/>
            <person name="Zhang L."/>
            <person name="Li M."/>
            <person name="Reid W."/>
        </authorList>
    </citation>
    <scope>NUCLEOTIDE SEQUENCE</scope>
    <source>
        <strain evidence="7">ALHF</strain>
        <tissue evidence="7">Whole body</tissue>
    </source>
</reference>
<dbReference type="PANTHER" id="PTHR24369:SF210">
    <property type="entry name" value="CHAOPTIN-RELATED"/>
    <property type="match status" value="1"/>
</dbReference>
<keyword evidence="1" id="KW-0433">Leucine-rich repeat</keyword>
<dbReference type="EMBL" id="KA647496">
    <property type="protein sequence ID" value="AFP62125.1"/>
    <property type="molecule type" value="mRNA"/>
</dbReference>
<dbReference type="VEuPathDB" id="VectorBase:MDOMA2_012151"/>
<evidence type="ECO:0000256" key="1">
    <source>
        <dbReference type="ARBA" id="ARBA00022614"/>
    </source>
</evidence>
<feature type="compositionally biased region" description="Acidic residues" evidence="4">
    <location>
        <begin position="146"/>
        <end position="164"/>
    </location>
</feature>
<gene>
    <name evidence="10 11" type="primary">LOC101898536</name>
    <name evidence="8" type="synonym">101898536</name>
</gene>
<organism evidence="7">
    <name type="scientific">Musca domestica</name>
    <name type="common">House fly</name>
    <dbReference type="NCBI Taxonomy" id="7370"/>
    <lineage>
        <taxon>Eukaryota</taxon>
        <taxon>Metazoa</taxon>
        <taxon>Ecdysozoa</taxon>
        <taxon>Arthropoda</taxon>
        <taxon>Hexapoda</taxon>
        <taxon>Insecta</taxon>
        <taxon>Pterygota</taxon>
        <taxon>Neoptera</taxon>
        <taxon>Endopterygota</taxon>
        <taxon>Diptera</taxon>
        <taxon>Brachycera</taxon>
        <taxon>Muscomorpha</taxon>
        <taxon>Muscoidea</taxon>
        <taxon>Muscidae</taxon>
        <taxon>Musca</taxon>
    </lineage>
</organism>
<evidence type="ECO:0000313" key="9">
    <source>
        <dbReference type="Proteomes" id="UP001652621"/>
    </source>
</evidence>
<keyword evidence="2 6" id="KW-0732">Signal</keyword>
<feature type="compositionally biased region" description="Acidic residues" evidence="4">
    <location>
        <begin position="887"/>
        <end position="923"/>
    </location>
</feature>
<accession>T1PFI9</accession>
<reference evidence="10" key="3">
    <citation type="submission" date="2025-04" db="UniProtKB">
        <authorList>
            <consortium name="RefSeq"/>
        </authorList>
    </citation>
    <scope>IDENTIFICATION</scope>
    <source>
        <strain evidence="10 11">Aabys</strain>
        <tissue evidence="11">Whole body</tissue>
    </source>
</reference>
<feature type="compositionally biased region" description="Acidic residues" evidence="4">
    <location>
        <begin position="233"/>
        <end position="267"/>
    </location>
</feature>
<keyword evidence="5" id="KW-1133">Transmembrane helix</keyword>
<dbReference type="RefSeq" id="XP_005181248.1">
    <property type="nucleotide sequence ID" value="XM_005181191.3"/>
</dbReference>
<keyword evidence="5" id="KW-0812">Transmembrane</keyword>
<dbReference type="PANTHER" id="PTHR24369">
    <property type="entry name" value="ANTIGEN BSP, PUTATIVE-RELATED"/>
    <property type="match status" value="1"/>
</dbReference>
<dbReference type="AlphaFoldDB" id="T1PFI9"/>
<evidence type="ECO:0000256" key="2">
    <source>
        <dbReference type="ARBA" id="ARBA00022729"/>
    </source>
</evidence>
<feature type="compositionally biased region" description="Basic and acidic residues" evidence="4">
    <location>
        <begin position="191"/>
        <end position="202"/>
    </location>
</feature>
<dbReference type="OrthoDB" id="2325980at2759"/>
<protein>
    <submittedName>
        <fullName evidence="7 8">Leucine rich repeat protein</fullName>
    </submittedName>
    <submittedName>
        <fullName evidence="10 11">Uncharacterized protein LOC101898536</fullName>
    </submittedName>
</protein>
<evidence type="ECO:0000256" key="5">
    <source>
        <dbReference type="SAM" id="Phobius"/>
    </source>
</evidence>
<dbReference type="Proteomes" id="UP001652621">
    <property type="component" value="Unplaced"/>
</dbReference>
<feature type="chain" id="PRO_5014313687" evidence="6">
    <location>
        <begin position="24"/>
        <end position="1080"/>
    </location>
</feature>
<dbReference type="InterPro" id="IPR001611">
    <property type="entry name" value="Leu-rich_rpt"/>
</dbReference>
<evidence type="ECO:0000256" key="3">
    <source>
        <dbReference type="ARBA" id="ARBA00022737"/>
    </source>
</evidence>
<keyword evidence="3" id="KW-0677">Repeat</keyword>